<evidence type="ECO:0000256" key="1">
    <source>
        <dbReference type="SAM" id="Phobius"/>
    </source>
</evidence>
<dbReference type="Pfam" id="PF02470">
    <property type="entry name" value="MlaD"/>
    <property type="match status" value="1"/>
</dbReference>
<name>A0ABX1J0B1_9PSEU</name>
<reference evidence="3 4" key="1">
    <citation type="submission" date="2020-04" db="EMBL/GenBank/DDBJ databases">
        <title>Novel species.</title>
        <authorList>
            <person name="Teo W.F.A."/>
            <person name="Lipun K."/>
            <person name="Srisuk N."/>
            <person name="Duangmal K."/>
        </authorList>
    </citation>
    <scope>NUCLEOTIDE SEQUENCE [LARGE SCALE GENOMIC DNA]</scope>
    <source>
        <strain evidence="3 4">K13G38</strain>
    </source>
</reference>
<gene>
    <name evidence="3" type="ORF">HFP15_10020</name>
</gene>
<feature type="domain" description="Mce/MlaD" evidence="2">
    <location>
        <begin position="54"/>
        <end position="130"/>
    </location>
</feature>
<keyword evidence="1" id="KW-0812">Transmembrane</keyword>
<protein>
    <submittedName>
        <fullName evidence="3">MCE family protein</fullName>
    </submittedName>
</protein>
<dbReference type="PANTHER" id="PTHR33371">
    <property type="entry name" value="INTERMEMBRANE PHOSPHOLIPID TRANSPORT SYSTEM BINDING PROTEIN MLAD-RELATED"/>
    <property type="match status" value="1"/>
</dbReference>
<dbReference type="Proteomes" id="UP000715441">
    <property type="component" value="Unassembled WGS sequence"/>
</dbReference>
<keyword evidence="1" id="KW-0472">Membrane</keyword>
<dbReference type="InterPro" id="IPR003399">
    <property type="entry name" value="Mce/MlaD"/>
</dbReference>
<evidence type="ECO:0000259" key="2">
    <source>
        <dbReference type="Pfam" id="PF02470"/>
    </source>
</evidence>
<comment type="caution">
    <text evidence="3">The sequence shown here is derived from an EMBL/GenBank/DDBJ whole genome shotgun (WGS) entry which is preliminary data.</text>
</comment>
<dbReference type="EMBL" id="JAAXLS010000004">
    <property type="protein sequence ID" value="NKQ53218.1"/>
    <property type="molecule type" value="Genomic_DNA"/>
</dbReference>
<dbReference type="InterPro" id="IPR052336">
    <property type="entry name" value="MlaD_Phospholipid_Transporter"/>
</dbReference>
<dbReference type="RefSeq" id="WP_168513913.1">
    <property type="nucleotide sequence ID" value="NZ_JAAXLS010000004.1"/>
</dbReference>
<accession>A0ABX1J0B1</accession>
<dbReference type="PANTHER" id="PTHR33371:SF4">
    <property type="entry name" value="INTERMEMBRANE PHOSPHOLIPID TRANSPORT SYSTEM BINDING PROTEIN MLAD"/>
    <property type="match status" value="1"/>
</dbReference>
<sequence>MGLLLRRTWDRVRTVPGLGRDLTALLVVVALGISSAVYMLSHYGVHAPWQQRFEFSAYFADAHGVTPDNHQEVQIAGVPVGTIVGAKPAANGTAELTMSLDPGVKVYRNAQLVLDTKNPINEMYVELNPGGPPADELSEHGVLPVTQTKRPVQSYEVLDKLDTNTRSALSYLLDASNTALADAPADLPADLRVLNQNATDFRPVFDALATRRERIASLVTDLSQISAAVGDDDTRLTSLVDGLQQTLGALSDRNSDLSATLGDLPGFTDQLNGAMQGVGALTGQLNPTLTDLHNAATALPPALKQFGSTADQLGQTVRLAGPVIDQARPVVSGLRPIVGDLNSSLTDLKPITARLGDVTGKAVPWMNDLAAFFYNDASLLSNYDANAALARGHLAIDPSNPTGIGAPNGGQK</sequence>
<evidence type="ECO:0000313" key="3">
    <source>
        <dbReference type="EMBL" id="NKQ53218.1"/>
    </source>
</evidence>
<keyword evidence="1" id="KW-1133">Transmembrane helix</keyword>
<evidence type="ECO:0000313" key="4">
    <source>
        <dbReference type="Proteomes" id="UP000715441"/>
    </source>
</evidence>
<feature type="transmembrane region" description="Helical" evidence="1">
    <location>
        <begin position="21"/>
        <end position="40"/>
    </location>
</feature>
<keyword evidence="4" id="KW-1185">Reference proteome</keyword>
<proteinExistence type="predicted"/>
<organism evidence="3 4">
    <name type="scientific">Amycolatopsis acididurans</name>
    <dbReference type="NCBI Taxonomy" id="2724524"/>
    <lineage>
        <taxon>Bacteria</taxon>
        <taxon>Bacillati</taxon>
        <taxon>Actinomycetota</taxon>
        <taxon>Actinomycetes</taxon>
        <taxon>Pseudonocardiales</taxon>
        <taxon>Pseudonocardiaceae</taxon>
        <taxon>Amycolatopsis</taxon>
    </lineage>
</organism>